<dbReference type="EMBL" id="VCDN01000011">
    <property type="protein sequence ID" value="MDX7986225.1"/>
    <property type="molecule type" value="Genomic_DNA"/>
</dbReference>
<name>A0ABU4S7A6_9GAMM</name>
<reference evidence="2" key="1">
    <citation type="journal article" date="2024" name="Toxins">
        <title>Genome Sequence Analysis of Native Xenorhabdus Strains Isolated from Entomopathogenic Nematodes in Argentina.</title>
        <authorList>
            <person name="Palma L."/>
            <person name="Frizzo L."/>
            <person name="Kaiser S."/>
            <person name="Berry C."/>
            <person name="Caballero P."/>
            <person name="Bode H.B."/>
            <person name="Del Valle E.E."/>
        </authorList>
    </citation>
    <scope>NUCLEOTIDE SEQUENCE [LARGE SCALE GENOMIC DNA]</scope>
    <source>
        <strain evidence="2">12</strain>
    </source>
</reference>
<evidence type="ECO:0000313" key="1">
    <source>
        <dbReference type="EMBL" id="MDX7986225.1"/>
    </source>
</evidence>
<dbReference type="SUPFAM" id="SSF55724">
    <property type="entry name" value="Mog1p/PsbP-like"/>
    <property type="match status" value="1"/>
</dbReference>
<dbReference type="RefSeq" id="WP_319928663.1">
    <property type="nucleotide sequence ID" value="NZ_VCDN01000011.1"/>
</dbReference>
<evidence type="ECO:0000313" key="2">
    <source>
        <dbReference type="Proteomes" id="UP001271890"/>
    </source>
</evidence>
<gene>
    <name evidence="1" type="ORF">FE392_02595</name>
</gene>
<organism evidence="1 2">
    <name type="scientific">Xenorhabdus santafensis</name>
    <dbReference type="NCBI Taxonomy" id="2582833"/>
    <lineage>
        <taxon>Bacteria</taxon>
        <taxon>Pseudomonadati</taxon>
        <taxon>Pseudomonadota</taxon>
        <taxon>Gammaproteobacteria</taxon>
        <taxon>Enterobacterales</taxon>
        <taxon>Morganellaceae</taxon>
        <taxon>Xenorhabdus</taxon>
    </lineage>
</organism>
<comment type="caution">
    <text evidence="1">The sequence shown here is derived from an EMBL/GenBank/DDBJ whole genome shotgun (WGS) entry which is preliminary data.</text>
</comment>
<sequence length="153" mass="17235">MTDKLTLSPFHFNAGTVMLPASWQDASILVLNSADEKNGTSFTISRDNLPWGLAFSQFAEREMTAIGKQLKEYEAIAHESGELNGLETETFEFRWRAPNGVVHQLMMMLNAPQEVLIFTGTCQGAMTPVQREQIQAMMMTFKLREIQTLTSKD</sequence>
<dbReference type="Gene3D" id="3.40.1000.10">
    <property type="entry name" value="Mog1/PsbP, alpha/beta/alpha sandwich"/>
    <property type="match status" value="1"/>
</dbReference>
<dbReference type="InterPro" id="IPR014894">
    <property type="entry name" value="DcrB/EagT6"/>
</dbReference>
<keyword evidence="2" id="KW-1185">Reference proteome</keyword>
<dbReference type="Proteomes" id="UP001271890">
    <property type="component" value="Unassembled WGS sequence"/>
</dbReference>
<dbReference type="Pfam" id="PF08786">
    <property type="entry name" value="DcrB"/>
    <property type="match status" value="1"/>
</dbReference>
<proteinExistence type="predicted"/>
<dbReference type="InterPro" id="IPR016123">
    <property type="entry name" value="Mog1/PsbP_a/b/a-sand"/>
</dbReference>
<protein>
    <submittedName>
        <fullName evidence="1">DUF1795 domain-containing protein</fullName>
    </submittedName>
</protein>
<accession>A0ABU4S7A6</accession>